<dbReference type="Pfam" id="PF00588">
    <property type="entry name" value="SpoU_methylase"/>
    <property type="match status" value="1"/>
</dbReference>
<reference evidence="5 6" key="1">
    <citation type="submission" date="2021-10" db="EMBL/GenBank/DDBJ databases">
        <title>Lutispora strain m25 sp. nov., a thermophilic, non-spore-forming bacterium isolated from a lab-scale methanogenic bioreactor digesting anaerobic sludge.</title>
        <authorList>
            <person name="El Houari A."/>
            <person name="Mcdonald J."/>
        </authorList>
    </citation>
    <scope>NUCLEOTIDE SEQUENCE [LARGE SCALE GENOMIC DNA]</scope>
    <source>
        <strain evidence="6">m25</strain>
    </source>
</reference>
<comment type="caution">
    <text evidence="5">The sequence shown here is derived from an EMBL/GenBank/DDBJ whole genome shotgun (WGS) entry which is preliminary data.</text>
</comment>
<evidence type="ECO:0000313" key="5">
    <source>
        <dbReference type="EMBL" id="MCQ1531028.1"/>
    </source>
</evidence>
<dbReference type="InterPro" id="IPR029064">
    <property type="entry name" value="Ribosomal_eL30-like_sf"/>
</dbReference>
<dbReference type="InterPro" id="IPR029028">
    <property type="entry name" value="Alpha/beta_knot_MTases"/>
</dbReference>
<name>A0ABT1NII0_9FIRM</name>
<dbReference type="InterPro" id="IPR051259">
    <property type="entry name" value="rRNA_Methyltransferase"/>
</dbReference>
<dbReference type="Proteomes" id="UP001651880">
    <property type="component" value="Unassembled WGS sequence"/>
</dbReference>
<dbReference type="RefSeq" id="WP_255228548.1">
    <property type="nucleotide sequence ID" value="NZ_JAJEKE010000017.1"/>
</dbReference>
<dbReference type="Gene3D" id="3.30.1330.30">
    <property type="match status" value="1"/>
</dbReference>
<protein>
    <submittedName>
        <fullName evidence="5">RNA methyltransferase</fullName>
    </submittedName>
</protein>
<dbReference type="EMBL" id="JAJEKE010000017">
    <property type="protein sequence ID" value="MCQ1531028.1"/>
    <property type="molecule type" value="Genomic_DNA"/>
</dbReference>
<dbReference type="PANTHER" id="PTHR43191:SF2">
    <property type="entry name" value="RRNA METHYLTRANSFERASE 3, MITOCHONDRIAL"/>
    <property type="match status" value="1"/>
</dbReference>
<evidence type="ECO:0000259" key="4">
    <source>
        <dbReference type="SMART" id="SM00967"/>
    </source>
</evidence>
<dbReference type="CDD" id="cd18095">
    <property type="entry name" value="SpoU-like_rRNA-MTase"/>
    <property type="match status" value="1"/>
</dbReference>
<dbReference type="SUPFAM" id="SSF55315">
    <property type="entry name" value="L30e-like"/>
    <property type="match status" value="1"/>
</dbReference>
<evidence type="ECO:0000256" key="2">
    <source>
        <dbReference type="ARBA" id="ARBA00022603"/>
    </source>
</evidence>
<dbReference type="InterPro" id="IPR013123">
    <property type="entry name" value="SpoU_subst-bd"/>
</dbReference>
<comment type="similarity">
    <text evidence="1">Belongs to the class IV-like SAM-binding methyltransferase superfamily. RNA methyltransferase TrmH family.</text>
</comment>
<dbReference type="InterPro" id="IPR029026">
    <property type="entry name" value="tRNA_m1G_MTases_N"/>
</dbReference>
<dbReference type="Pfam" id="PF22435">
    <property type="entry name" value="MRM3-like_sub_bind"/>
    <property type="match status" value="1"/>
</dbReference>
<dbReference type="InterPro" id="IPR053888">
    <property type="entry name" value="MRM3-like_sub_bind"/>
</dbReference>
<keyword evidence="2 5" id="KW-0489">Methyltransferase</keyword>
<feature type="domain" description="RNA 2-O ribose methyltransferase substrate binding" evidence="4">
    <location>
        <begin position="31"/>
        <end position="107"/>
    </location>
</feature>
<dbReference type="InterPro" id="IPR001537">
    <property type="entry name" value="SpoU_MeTrfase"/>
</dbReference>
<organism evidence="5 6">
    <name type="scientific">Lutispora saccharofermentans</name>
    <dbReference type="NCBI Taxonomy" id="3024236"/>
    <lineage>
        <taxon>Bacteria</taxon>
        <taxon>Bacillati</taxon>
        <taxon>Bacillota</taxon>
        <taxon>Clostridia</taxon>
        <taxon>Lutisporales</taxon>
        <taxon>Lutisporaceae</taxon>
        <taxon>Lutispora</taxon>
    </lineage>
</organism>
<keyword evidence="6" id="KW-1185">Reference proteome</keyword>
<proteinExistence type="inferred from homology"/>
<gene>
    <name evidence="5" type="ORF">LJD61_15970</name>
</gene>
<dbReference type="Gene3D" id="3.40.1280.10">
    <property type="match status" value="1"/>
</dbReference>
<dbReference type="GO" id="GO:0032259">
    <property type="term" value="P:methylation"/>
    <property type="evidence" value="ECO:0007669"/>
    <property type="project" value="UniProtKB-KW"/>
</dbReference>
<dbReference type="GO" id="GO:0008168">
    <property type="term" value="F:methyltransferase activity"/>
    <property type="evidence" value="ECO:0007669"/>
    <property type="project" value="UniProtKB-KW"/>
</dbReference>
<evidence type="ECO:0000256" key="3">
    <source>
        <dbReference type="ARBA" id="ARBA00022679"/>
    </source>
</evidence>
<accession>A0ABT1NII0</accession>
<dbReference type="PANTHER" id="PTHR43191">
    <property type="entry name" value="RRNA METHYLTRANSFERASE 3"/>
    <property type="match status" value="1"/>
</dbReference>
<evidence type="ECO:0000313" key="6">
    <source>
        <dbReference type="Proteomes" id="UP001651880"/>
    </source>
</evidence>
<keyword evidence="3" id="KW-0808">Transferase</keyword>
<evidence type="ECO:0000256" key="1">
    <source>
        <dbReference type="ARBA" id="ARBA00007228"/>
    </source>
</evidence>
<sequence>MKIITSSQNKVIKHAKSLQFKKYRDAAGEYLLEGIKLLQEAIKYDADISHIFYHDEVLGNPDIQDIIDTCIERKIPVYEMEEKLFLDISETKTSQGVIAIGKKRDYDMTSLIKQKCFNIVMLEEVQDPGNVGTIIRTADACGFDMAILSKGCADIYSGKTIRSTMGSLFHMPIIPDMDFEHMLGILESVGALTLAAAPHDGMPCYDIRYKDKNAIIVGNESKGLTGAVMDKASLKVNIPMIGRAESLNAGVAASILMYEIMRHRLAR</sequence>
<dbReference type="SUPFAM" id="SSF75217">
    <property type="entry name" value="alpha/beta knot"/>
    <property type="match status" value="1"/>
</dbReference>
<dbReference type="SMART" id="SM00967">
    <property type="entry name" value="SpoU_sub_bind"/>
    <property type="match status" value="1"/>
</dbReference>